<dbReference type="EnsemblPlants" id="Bo3g162290.1">
    <property type="protein sequence ID" value="Bo3g162290.1"/>
    <property type="gene ID" value="Bo3g162290"/>
</dbReference>
<name>A0A0D3BKN1_BRAOL</name>
<dbReference type="eggNOG" id="KOG0223">
    <property type="taxonomic scope" value="Eukaryota"/>
</dbReference>
<feature type="transmembrane region" description="Helical" evidence="1">
    <location>
        <begin position="21"/>
        <end position="44"/>
    </location>
</feature>
<accession>A0A0D3BKN1</accession>
<organism evidence="2 3">
    <name type="scientific">Brassica oleracea var. oleracea</name>
    <dbReference type="NCBI Taxonomy" id="109376"/>
    <lineage>
        <taxon>Eukaryota</taxon>
        <taxon>Viridiplantae</taxon>
        <taxon>Streptophyta</taxon>
        <taxon>Embryophyta</taxon>
        <taxon>Tracheophyta</taxon>
        <taxon>Spermatophyta</taxon>
        <taxon>Magnoliopsida</taxon>
        <taxon>eudicotyledons</taxon>
        <taxon>Gunneridae</taxon>
        <taxon>Pentapetalae</taxon>
        <taxon>rosids</taxon>
        <taxon>malvids</taxon>
        <taxon>Brassicales</taxon>
        <taxon>Brassicaceae</taxon>
        <taxon>Brassiceae</taxon>
        <taxon>Brassica</taxon>
    </lineage>
</organism>
<protein>
    <submittedName>
        <fullName evidence="2">Uncharacterized protein</fullName>
    </submittedName>
</protein>
<dbReference type="Gramene" id="Bo3g162290.1">
    <property type="protein sequence ID" value="Bo3g162290.1"/>
    <property type="gene ID" value="Bo3g162290"/>
</dbReference>
<keyword evidence="1" id="KW-1133">Transmembrane helix</keyword>
<keyword evidence="3" id="KW-1185">Reference proteome</keyword>
<evidence type="ECO:0000313" key="3">
    <source>
        <dbReference type="Proteomes" id="UP000032141"/>
    </source>
</evidence>
<evidence type="ECO:0000313" key="2">
    <source>
        <dbReference type="EnsemblPlants" id="Bo3g162290.1"/>
    </source>
</evidence>
<dbReference type="InterPro" id="IPR034294">
    <property type="entry name" value="Aquaporin_transptr"/>
</dbReference>
<reference evidence="2 3" key="1">
    <citation type="journal article" date="2014" name="Genome Biol.">
        <title>Transcriptome and methylome profiling reveals relics of genome dominance in the mesopolyploid Brassica oleracea.</title>
        <authorList>
            <person name="Parkin I.A."/>
            <person name="Koh C."/>
            <person name="Tang H."/>
            <person name="Robinson S.J."/>
            <person name="Kagale S."/>
            <person name="Clarke W.E."/>
            <person name="Town C.D."/>
            <person name="Nixon J."/>
            <person name="Krishnakumar V."/>
            <person name="Bidwell S.L."/>
            <person name="Denoeud F."/>
            <person name="Belcram H."/>
            <person name="Links M.G."/>
            <person name="Just J."/>
            <person name="Clarke C."/>
            <person name="Bender T."/>
            <person name="Huebert T."/>
            <person name="Mason A.S."/>
            <person name="Pires J.C."/>
            <person name="Barker G."/>
            <person name="Moore J."/>
            <person name="Walley P.G."/>
            <person name="Manoli S."/>
            <person name="Batley J."/>
            <person name="Edwards D."/>
            <person name="Nelson M.N."/>
            <person name="Wang X."/>
            <person name="Paterson A.H."/>
            <person name="King G."/>
            <person name="Bancroft I."/>
            <person name="Chalhoub B."/>
            <person name="Sharpe A.G."/>
        </authorList>
    </citation>
    <scope>NUCLEOTIDE SEQUENCE</scope>
    <source>
        <strain evidence="2 3">cv. TO1000</strain>
    </source>
</reference>
<dbReference type="PANTHER" id="PTHR45687">
    <property type="entry name" value="AQUAPORIN OR AQUAGLYCEROPORIN RELATED"/>
    <property type="match status" value="1"/>
</dbReference>
<feature type="transmembrane region" description="Helical" evidence="1">
    <location>
        <begin position="137"/>
        <end position="161"/>
    </location>
</feature>
<dbReference type="HOGENOM" id="CLU_1121445_0_0_1"/>
<proteinExistence type="predicted"/>
<dbReference type="AlphaFoldDB" id="A0A0D3BKN1"/>
<keyword evidence="1" id="KW-0812">Transmembrane</keyword>
<evidence type="ECO:0000256" key="1">
    <source>
        <dbReference type="SAM" id="Phobius"/>
    </source>
</evidence>
<keyword evidence="1" id="KW-0472">Membrane</keyword>
<feature type="transmembrane region" description="Helical" evidence="1">
    <location>
        <begin position="173"/>
        <end position="192"/>
    </location>
</feature>
<dbReference type="Proteomes" id="UP000032141">
    <property type="component" value="Chromosome C3"/>
</dbReference>
<dbReference type="STRING" id="109376.A0A0D3BKN1"/>
<feature type="transmembrane region" description="Helical" evidence="1">
    <location>
        <begin position="56"/>
        <end position="75"/>
    </location>
</feature>
<reference evidence="2" key="2">
    <citation type="submission" date="2015-03" db="UniProtKB">
        <authorList>
            <consortium name="EnsemblPlants"/>
        </authorList>
    </citation>
    <scope>IDENTIFICATION</scope>
</reference>
<sequence length="248" mass="26713">MIIGISGEGRRRTTVVFIQSLCPGVLSHFFLLGATVLTVIGYQIHPDTKAGGDHCGVVGILGISWAFDGMIFILYTGSINIFINEVEAENKEGLLPDLILLLKRSMSTPDFDVGVTLDFNGISGEGRRRTTVVFIQSLCPGVLSHFFLLGATVLTVIGYQIHPDTKAGGDHCGVVGILGISWAFDGMIFILYTGSINIFINEVEAENKEGLLPDLILLLKRSMSTPDFDVGVTLDFNGGVTTSCLQSR</sequence>